<name>A0A834WFH9_9FABA</name>
<organism evidence="1 2">
    <name type="scientific">Senna tora</name>
    <dbReference type="NCBI Taxonomy" id="362788"/>
    <lineage>
        <taxon>Eukaryota</taxon>
        <taxon>Viridiplantae</taxon>
        <taxon>Streptophyta</taxon>
        <taxon>Embryophyta</taxon>
        <taxon>Tracheophyta</taxon>
        <taxon>Spermatophyta</taxon>
        <taxon>Magnoliopsida</taxon>
        <taxon>eudicotyledons</taxon>
        <taxon>Gunneridae</taxon>
        <taxon>Pentapetalae</taxon>
        <taxon>rosids</taxon>
        <taxon>fabids</taxon>
        <taxon>Fabales</taxon>
        <taxon>Fabaceae</taxon>
        <taxon>Caesalpinioideae</taxon>
        <taxon>Cassia clade</taxon>
        <taxon>Senna</taxon>
    </lineage>
</organism>
<gene>
    <name evidence="1" type="ORF">G2W53_026247</name>
</gene>
<dbReference type="Proteomes" id="UP000634136">
    <property type="component" value="Unassembled WGS sequence"/>
</dbReference>
<dbReference type="AlphaFoldDB" id="A0A834WFH9"/>
<keyword evidence="2" id="KW-1185">Reference proteome</keyword>
<protein>
    <submittedName>
        <fullName evidence="1">Uncharacterized protein</fullName>
    </submittedName>
</protein>
<dbReference type="EMBL" id="JAAIUW010000008">
    <property type="protein sequence ID" value="KAF7820792.1"/>
    <property type="molecule type" value="Genomic_DNA"/>
</dbReference>
<evidence type="ECO:0000313" key="1">
    <source>
        <dbReference type="EMBL" id="KAF7820792.1"/>
    </source>
</evidence>
<comment type="caution">
    <text evidence="1">The sequence shown here is derived from an EMBL/GenBank/DDBJ whole genome shotgun (WGS) entry which is preliminary data.</text>
</comment>
<proteinExistence type="predicted"/>
<accession>A0A834WFH9</accession>
<evidence type="ECO:0000313" key="2">
    <source>
        <dbReference type="Proteomes" id="UP000634136"/>
    </source>
</evidence>
<reference evidence="1" key="1">
    <citation type="submission" date="2020-09" db="EMBL/GenBank/DDBJ databases">
        <title>Genome-Enabled Discovery of Anthraquinone Biosynthesis in Senna tora.</title>
        <authorList>
            <person name="Kang S.-H."/>
            <person name="Pandey R.P."/>
            <person name="Lee C.-M."/>
            <person name="Sim J.-S."/>
            <person name="Jeong J.-T."/>
            <person name="Choi B.-S."/>
            <person name="Jung M."/>
            <person name="Ginzburg D."/>
            <person name="Zhao K."/>
            <person name="Won S.Y."/>
            <person name="Oh T.-J."/>
            <person name="Yu Y."/>
            <person name="Kim N.-H."/>
            <person name="Lee O.R."/>
            <person name="Lee T.-H."/>
            <person name="Bashyal P."/>
            <person name="Kim T.-S."/>
            <person name="Lee W.-H."/>
            <person name="Kawkins C."/>
            <person name="Kim C.-K."/>
            <person name="Kim J.S."/>
            <person name="Ahn B.O."/>
            <person name="Rhee S.Y."/>
            <person name="Sohng J.K."/>
        </authorList>
    </citation>
    <scope>NUCLEOTIDE SEQUENCE</scope>
    <source>
        <tissue evidence="1">Leaf</tissue>
    </source>
</reference>
<sequence>MHNRSGFDAPIGVVLAWEERGSGLNLFRTKNRGRISETFTNYEAKDSLRKSVDHVLRYFGRKIAVGSQKRSLITRQKTCGASESNTSVHFVFANRSGFDAPIGVVLAWEERGSCLNIFRRTNRGRILETFTNYEAKDLLCKSVDHVLTYSGRHITFGSQKPSRITRQKTGCTRAWMMSSHIPGDKSRSYLRNLHELRGKRLVAQVSQTRRFALYLRTGVVLMLQLESSWHGRSVDHVLTIPDDKSRSDLRNLHELRGKRLVAQVSQTRPFALYLRTGVVLMLQLESSWHGRSVDHVLTYSGRQIAVGSQKPSRITRQKTCCASESNMSIRVVFANRSRFDAPIGFVLAWEERGSCVNIFRTTNHRQTSETFMNYDAKDLLRK</sequence>